<accession>A0A0E9TL02</accession>
<protein>
    <submittedName>
        <fullName evidence="1">Uncharacterized protein</fullName>
    </submittedName>
</protein>
<dbReference type="EMBL" id="GBXM01054410">
    <property type="protein sequence ID" value="JAH54167.1"/>
    <property type="molecule type" value="Transcribed_RNA"/>
</dbReference>
<proteinExistence type="predicted"/>
<name>A0A0E9TL02_ANGAN</name>
<reference evidence="1" key="2">
    <citation type="journal article" date="2015" name="Fish Shellfish Immunol.">
        <title>Early steps in the European eel (Anguilla anguilla)-Vibrio vulnificus interaction in the gills: Role of the RtxA13 toxin.</title>
        <authorList>
            <person name="Callol A."/>
            <person name="Pajuelo D."/>
            <person name="Ebbesson L."/>
            <person name="Teles M."/>
            <person name="MacKenzie S."/>
            <person name="Amaro C."/>
        </authorList>
    </citation>
    <scope>NUCLEOTIDE SEQUENCE</scope>
</reference>
<organism evidence="1">
    <name type="scientific">Anguilla anguilla</name>
    <name type="common">European freshwater eel</name>
    <name type="synonym">Muraena anguilla</name>
    <dbReference type="NCBI Taxonomy" id="7936"/>
    <lineage>
        <taxon>Eukaryota</taxon>
        <taxon>Metazoa</taxon>
        <taxon>Chordata</taxon>
        <taxon>Craniata</taxon>
        <taxon>Vertebrata</taxon>
        <taxon>Euteleostomi</taxon>
        <taxon>Actinopterygii</taxon>
        <taxon>Neopterygii</taxon>
        <taxon>Teleostei</taxon>
        <taxon>Anguilliformes</taxon>
        <taxon>Anguillidae</taxon>
        <taxon>Anguilla</taxon>
    </lineage>
</organism>
<sequence length="36" mass="4363">MTWESFRNAQEGRPLVIRYARFSEKKQPEKFYGQLA</sequence>
<evidence type="ECO:0000313" key="1">
    <source>
        <dbReference type="EMBL" id="JAH54167.1"/>
    </source>
</evidence>
<dbReference type="AlphaFoldDB" id="A0A0E9TL02"/>
<reference evidence="1" key="1">
    <citation type="submission" date="2014-11" db="EMBL/GenBank/DDBJ databases">
        <authorList>
            <person name="Amaro Gonzalez C."/>
        </authorList>
    </citation>
    <scope>NUCLEOTIDE SEQUENCE</scope>
</reference>